<dbReference type="EMBL" id="BSOZ01000053">
    <property type="protein sequence ID" value="GLS05570.1"/>
    <property type="molecule type" value="Genomic_DNA"/>
</dbReference>
<proteinExistence type="predicted"/>
<evidence type="ECO:0000313" key="2">
    <source>
        <dbReference type="EMBL" id="GLS05570.1"/>
    </source>
</evidence>
<keyword evidence="3" id="KW-1185">Reference proteome</keyword>
<protein>
    <recommendedName>
        <fullName evidence="4">Lipoprotein</fullName>
    </recommendedName>
</protein>
<name>A0ABQ6BWL9_9NEIS</name>
<dbReference type="Proteomes" id="UP001156836">
    <property type="component" value="Unassembled WGS sequence"/>
</dbReference>
<dbReference type="RefSeq" id="WP_018749265.1">
    <property type="nucleotide sequence ID" value="NZ_BSOZ01000053.1"/>
</dbReference>
<organism evidence="2 3">
    <name type="scientific">Chitiniphilus shinanonensis</name>
    <dbReference type="NCBI Taxonomy" id="553088"/>
    <lineage>
        <taxon>Bacteria</taxon>
        <taxon>Pseudomonadati</taxon>
        <taxon>Pseudomonadota</taxon>
        <taxon>Betaproteobacteria</taxon>
        <taxon>Neisseriales</taxon>
        <taxon>Chitinibacteraceae</taxon>
        <taxon>Chitiniphilus</taxon>
    </lineage>
</organism>
<feature type="signal peptide" evidence="1">
    <location>
        <begin position="1"/>
        <end position="19"/>
    </location>
</feature>
<gene>
    <name evidence="2" type="ORF">GCM10007860_27270</name>
</gene>
<comment type="caution">
    <text evidence="2">The sequence shown here is derived from an EMBL/GenBank/DDBJ whole genome shotgun (WGS) entry which is preliminary data.</text>
</comment>
<evidence type="ECO:0008006" key="4">
    <source>
        <dbReference type="Google" id="ProtNLM"/>
    </source>
</evidence>
<accession>A0ABQ6BWL9</accession>
<dbReference type="PROSITE" id="PS51257">
    <property type="entry name" value="PROKAR_LIPOPROTEIN"/>
    <property type="match status" value="1"/>
</dbReference>
<keyword evidence="1" id="KW-0732">Signal</keyword>
<reference evidence="3" key="1">
    <citation type="journal article" date="2019" name="Int. J. Syst. Evol. Microbiol.">
        <title>The Global Catalogue of Microorganisms (GCM) 10K type strain sequencing project: providing services to taxonomists for standard genome sequencing and annotation.</title>
        <authorList>
            <consortium name="The Broad Institute Genomics Platform"/>
            <consortium name="The Broad Institute Genome Sequencing Center for Infectious Disease"/>
            <person name="Wu L."/>
            <person name="Ma J."/>
        </authorList>
    </citation>
    <scope>NUCLEOTIDE SEQUENCE [LARGE SCALE GENOMIC DNA]</scope>
    <source>
        <strain evidence="3">NBRC 104970</strain>
    </source>
</reference>
<evidence type="ECO:0000256" key="1">
    <source>
        <dbReference type="SAM" id="SignalP"/>
    </source>
</evidence>
<feature type="chain" id="PRO_5046187491" description="Lipoprotein" evidence="1">
    <location>
        <begin position="20"/>
        <end position="133"/>
    </location>
</feature>
<sequence>MIRIPLLLLSLALSCAAWAGHCADAQSTAPVAATAAKPYRLEAVLDRRDGLYTVAARTNLALSIAHYGGAHVPGEGHVHLYVNGRLIGPITSDQPLYLPPLVKGDNLVRLVLASNDHVESIYGVAAEAHVTPD</sequence>
<evidence type="ECO:0000313" key="3">
    <source>
        <dbReference type="Proteomes" id="UP001156836"/>
    </source>
</evidence>